<dbReference type="GO" id="GO:0004347">
    <property type="term" value="F:glucose-6-phosphate isomerase activity"/>
    <property type="evidence" value="ECO:0007669"/>
    <property type="project" value="UniProtKB-EC"/>
</dbReference>
<keyword evidence="3 4" id="KW-0413">Isomerase</keyword>
<dbReference type="EMBL" id="AE014184">
    <property type="protein sequence ID" value="AAO44439.1"/>
    <property type="molecule type" value="Genomic_DNA"/>
</dbReference>
<dbReference type="PANTHER" id="PTHR11469">
    <property type="entry name" value="GLUCOSE-6-PHOSPHATE ISOMERASE"/>
    <property type="match status" value="1"/>
</dbReference>
<gene>
    <name evidence="4" type="primary">gpi</name>
    <name evidence="4" type="ordered locus">TWT_342</name>
</gene>
<sequence length="551" mass="59893">MRLAVLRDLSRSWVVLEVLSSEKEKIRCILDTLVDKKIASRISAKDCSVWVESAREEASRRLGWLDVYDHSLPVAQSAKALRNDLLKNGVDRFVLSGMGGSSLASELMSDYFQTSLIVLDTTDPDHVFRVASEPLDRTSLILSSKSGSTLEVDSHRRLFEKHFKGSGIDPSSRIICITDPNSPLDLLAQEKGYRVFNADPSVGGRFSALTAFGIVPLVLCGIDVTPILSAAKRAFVALKEDSQANPALILGALLAVEGKAAIASESLIGNWIEQLLAESTGKDLTGVLPIVTNGDLSKVRLEGVSYFDVRLEDGSRNSSENSSEKSIQSETECADKEFCARITAGLGEQFVLWEFATAVLGHILSINPFDQPDVEKAKEATRGILGNFKKPEDEPVISLQNGIKTLGGACTQNLGELLDTLGRAIPPSGYLAIQAYLDPKNDDGVMDLVKYMVLRYNRPVTFGWGPRFLHSTGQYHKGGPRIGSFLQLVTDSDRCLEIPGLGFDFGKLIRSQAAGDAQVLRSIGRPVLTLFVNSLEDLTLNLPGLEPSLSN</sequence>
<dbReference type="GO" id="GO:0005829">
    <property type="term" value="C:cytosol"/>
    <property type="evidence" value="ECO:0007669"/>
    <property type="project" value="TreeGrafter"/>
</dbReference>
<dbReference type="GO" id="GO:0048029">
    <property type="term" value="F:monosaccharide binding"/>
    <property type="evidence" value="ECO:0007669"/>
    <property type="project" value="TreeGrafter"/>
</dbReference>
<dbReference type="PROSITE" id="PS51463">
    <property type="entry name" value="P_GLUCOSE_ISOMERASE_3"/>
    <property type="match status" value="1"/>
</dbReference>
<dbReference type="SUPFAM" id="SSF53697">
    <property type="entry name" value="SIS domain"/>
    <property type="match status" value="1"/>
</dbReference>
<dbReference type="GO" id="GO:0006096">
    <property type="term" value="P:glycolytic process"/>
    <property type="evidence" value="ECO:0007669"/>
    <property type="project" value="UniProtKB-KW"/>
</dbReference>
<dbReference type="EC" id="5.3.1.9" evidence="4"/>
<name>Q83GF5_TROWT</name>
<dbReference type="AlphaFoldDB" id="Q83GF5"/>
<evidence type="ECO:0000256" key="1">
    <source>
        <dbReference type="ARBA" id="ARBA00022432"/>
    </source>
</evidence>
<dbReference type="KEGG" id="twh:TWT_342"/>
<proteinExistence type="predicted"/>
<keyword evidence="2" id="KW-0324">Glycolysis</keyword>
<evidence type="ECO:0000256" key="2">
    <source>
        <dbReference type="ARBA" id="ARBA00023152"/>
    </source>
</evidence>
<dbReference type="STRING" id="203267.TWT_342"/>
<reference evidence="4 5" key="1">
    <citation type="journal article" date="2003" name="Genome Res.">
        <title>Tropheryma whipplei twist: a human pathogenic Actinobacteria with a reduced genome.</title>
        <authorList>
            <person name="Raoult D."/>
            <person name="Ogata H."/>
            <person name="Audic S."/>
            <person name="Robert C."/>
            <person name="Suhre K."/>
            <person name="Drancourt M."/>
            <person name="Claverie J.-M."/>
        </authorList>
    </citation>
    <scope>NUCLEOTIDE SEQUENCE [LARGE SCALE GENOMIC DNA]</scope>
    <source>
        <strain evidence="4 5">Twist</strain>
    </source>
</reference>
<organism evidence="4 5">
    <name type="scientific">Tropheryma whipplei (strain Twist)</name>
    <name type="common">Whipple's bacillus</name>
    <dbReference type="NCBI Taxonomy" id="203267"/>
    <lineage>
        <taxon>Bacteria</taxon>
        <taxon>Bacillati</taxon>
        <taxon>Actinomycetota</taxon>
        <taxon>Actinomycetes</taxon>
        <taxon>Micrococcales</taxon>
        <taxon>Tropherymataceae</taxon>
        <taxon>Tropheryma</taxon>
    </lineage>
</organism>
<dbReference type="eggNOG" id="COG0166">
    <property type="taxonomic scope" value="Bacteria"/>
</dbReference>
<dbReference type="GO" id="GO:0051156">
    <property type="term" value="P:glucose 6-phosphate metabolic process"/>
    <property type="evidence" value="ECO:0007669"/>
    <property type="project" value="TreeGrafter"/>
</dbReference>
<dbReference type="Proteomes" id="UP000002200">
    <property type="component" value="Chromosome"/>
</dbReference>
<dbReference type="GO" id="GO:0006094">
    <property type="term" value="P:gluconeogenesis"/>
    <property type="evidence" value="ECO:0007669"/>
    <property type="project" value="UniProtKB-KW"/>
</dbReference>
<dbReference type="InterPro" id="IPR001672">
    <property type="entry name" value="G6P_Isomerase"/>
</dbReference>
<protein>
    <submittedName>
        <fullName evidence="4">Glucose-6-phosphate isomerase</fullName>
        <ecNumber evidence="4">5.3.1.9</ecNumber>
    </submittedName>
</protein>
<evidence type="ECO:0000256" key="3">
    <source>
        <dbReference type="ARBA" id="ARBA00023235"/>
    </source>
</evidence>
<evidence type="ECO:0000313" key="4">
    <source>
        <dbReference type="EMBL" id="AAO44439.1"/>
    </source>
</evidence>
<dbReference type="HOGENOM" id="CLU_036298_0_0_11"/>
<evidence type="ECO:0000313" key="5">
    <source>
        <dbReference type="Proteomes" id="UP000002200"/>
    </source>
</evidence>
<accession>Q83GF5</accession>
<keyword evidence="5" id="KW-1185">Reference proteome</keyword>
<dbReference type="Gene3D" id="3.40.50.10490">
    <property type="entry name" value="Glucose-6-phosphate isomerase like protein, domain 1"/>
    <property type="match status" value="2"/>
</dbReference>
<dbReference type="GO" id="GO:0097367">
    <property type="term" value="F:carbohydrate derivative binding"/>
    <property type="evidence" value="ECO:0007669"/>
    <property type="project" value="InterPro"/>
</dbReference>
<keyword evidence="1" id="KW-0312">Gluconeogenesis</keyword>
<dbReference type="PANTHER" id="PTHR11469:SF1">
    <property type="entry name" value="GLUCOSE-6-PHOSPHATE ISOMERASE"/>
    <property type="match status" value="1"/>
</dbReference>
<dbReference type="InterPro" id="IPR046348">
    <property type="entry name" value="SIS_dom_sf"/>
</dbReference>